<keyword evidence="1" id="KW-1133">Transmembrane helix</keyword>
<evidence type="ECO:0008006" key="4">
    <source>
        <dbReference type="Google" id="ProtNLM"/>
    </source>
</evidence>
<accession>A0A2U1V765</accession>
<dbReference type="Pfam" id="PF09656">
    <property type="entry name" value="PGPGW"/>
    <property type="match status" value="1"/>
</dbReference>
<feature type="transmembrane region" description="Helical" evidence="1">
    <location>
        <begin position="12"/>
        <end position="43"/>
    </location>
</feature>
<proteinExistence type="predicted"/>
<reference evidence="3" key="1">
    <citation type="submission" date="2017-10" db="EMBL/GenBank/DDBJ databases">
        <authorList>
            <person name="Toshchakov S.V."/>
            <person name="Goeva M.A."/>
        </authorList>
    </citation>
    <scope>NUCLEOTIDE SEQUENCE [LARGE SCALE GENOMIC DNA]</scope>
    <source>
        <strain evidence="3">JR1/69-1-13</strain>
    </source>
</reference>
<dbReference type="InterPro" id="IPR019099">
    <property type="entry name" value="Uncharacterised_PGPGW_TM"/>
</dbReference>
<evidence type="ECO:0000256" key="1">
    <source>
        <dbReference type="SAM" id="Phobius"/>
    </source>
</evidence>
<keyword evidence="1" id="KW-0472">Membrane</keyword>
<gene>
    <name evidence="2" type="ORF">CR165_07285</name>
</gene>
<keyword evidence="1" id="KW-0812">Transmembrane</keyword>
<sequence length="93" mass="10720">MLVYRPSWKRKLAGWLLLLLGVIGLILPVMNGTVFLLLGIFVLREQHAWSQRALGWCQARWPAQVNGLGSLEGRMLSRCGAWSDWMMRRLGRR</sequence>
<keyword evidence="3" id="KW-1185">Reference proteome</keyword>
<name>A0A2U1V765_9PROT</name>
<dbReference type="EMBL" id="PDOA01000003">
    <property type="protein sequence ID" value="PWC29724.1"/>
    <property type="molecule type" value="Genomic_DNA"/>
</dbReference>
<evidence type="ECO:0000313" key="3">
    <source>
        <dbReference type="Proteomes" id="UP000245048"/>
    </source>
</evidence>
<evidence type="ECO:0000313" key="2">
    <source>
        <dbReference type="EMBL" id="PWC29724.1"/>
    </source>
</evidence>
<comment type="caution">
    <text evidence="2">The sequence shown here is derived from an EMBL/GenBank/DDBJ whole genome shotgun (WGS) entry which is preliminary data.</text>
</comment>
<dbReference type="Proteomes" id="UP000245048">
    <property type="component" value="Unassembled WGS sequence"/>
</dbReference>
<dbReference type="AlphaFoldDB" id="A0A2U1V765"/>
<organism evidence="2 3">
    <name type="scientific">Teichococcus aestuarii</name>
    <dbReference type="NCBI Taxonomy" id="568898"/>
    <lineage>
        <taxon>Bacteria</taxon>
        <taxon>Pseudomonadati</taxon>
        <taxon>Pseudomonadota</taxon>
        <taxon>Alphaproteobacteria</taxon>
        <taxon>Acetobacterales</taxon>
        <taxon>Roseomonadaceae</taxon>
        <taxon>Roseomonas</taxon>
    </lineage>
</organism>
<protein>
    <recommendedName>
        <fullName evidence="4">DUF454 domain-containing protein</fullName>
    </recommendedName>
</protein>